<evidence type="ECO:0000313" key="1">
    <source>
        <dbReference type="EMBL" id="CAK7926922.1"/>
    </source>
</evidence>
<reference evidence="2" key="1">
    <citation type="submission" date="2024-01" db="EMBL/GenBank/DDBJ databases">
        <authorList>
            <person name="Webb A."/>
        </authorList>
    </citation>
    <scope>NUCLEOTIDE SEQUENCE</scope>
    <source>
        <strain evidence="2">Pm1</strain>
    </source>
</reference>
<gene>
    <name evidence="1" type="ORF">PM001_LOCUS12072</name>
    <name evidence="2" type="ORF">PM001_LOCUS18092</name>
</gene>
<protein>
    <submittedName>
        <fullName evidence="2">Uncharacterized protein</fullName>
    </submittedName>
</protein>
<accession>A0AAV1UH56</accession>
<evidence type="ECO:0000313" key="2">
    <source>
        <dbReference type="EMBL" id="CAK7932942.1"/>
    </source>
</evidence>
<comment type="caution">
    <text evidence="2">The sequence shown here is derived from an EMBL/GenBank/DDBJ whole genome shotgun (WGS) entry which is preliminary data.</text>
</comment>
<dbReference type="AlphaFoldDB" id="A0AAV1UH56"/>
<organism evidence="2 3">
    <name type="scientific">Peronospora matthiolae</name>
    <dbReference type="NCBI Taxonomy" id="2874970"/>
    <lineage>
        <taxon>Eukaryota</taxon>
        <taxon>Sar</taxon>
        <taxon>Stramenopiles</taxon>
        <taxon>Oomycota</taxon>
        <taxon>Peronosporomycetes</taxon>
        <taxon>Peronosporales</taxon>
        <taxon>Peronosporaceae</taxon>
        <taxon>Peronospora</taxon>
    </lineage>
</organism>
<dbReference type="EMBL" id="CAKLBY020000192">
    <property type="protein sequence ID" value="CAK7932942.1"/>
    <property type="molecule type" value="Genomic_DNA"/>
</dbReference>
<evidence type="ECO:0000313" key="3">
    <source>
        <dbReference type="Proteomes" id="UP001162060"/>
    </source>
</evidence>
<dbReference type="EMBL" id="CAKLBY020000103">
    <property type="protein sequence ID" value="CAK7926922.1"/>
    <property type="molecule type" value="Genomic_DNA"/>
</dbReference>
<dbReference type="Proteomes" id="UP001162060">
    <property type="component" value="Unassembled WGS sequence"/>
</dbReference>
<sequence>MCLTLEHVLDLYLVRVCKSCTLATKKKYAGDGAQAKLAVVPGKERPSDGHLV</sequence>
<proteinExistence type="predicted"/>
<name>A0AAV1UH56_9STRA</name>